<organism evidence="2 3">
    <name type="scientific">Paraphoma chrysanthemicola</name>
    <dbReference type="NCBI Taxonomy" id="798071"/>
    <lineage>
        <taxon>Eukaryota</taxon>
        <taxon>Fungi</taxon>
        <taxon>Dikarya</taxon>
        <taxon>Ascomycota</taxon>
        <taxon>Pezizomycotina</taxon>
        <taxon>Dothideomycetes</taxon>
        <taxon>Pleosporomycetidae</taxon>
        <taxon>Pleosporales</taxon>
        <taxon>Pleosporineae</taxon>
        <taxon>Phaeosphaeriaceae</taxon>
        <taxon>Paraphoma</taxon>
    </lineage>
</organism>
<feature type="signal peptide" evidence="1">
    <location>
        <begin position="1"/>
        <end position="20"/>
    </location>
</feature>
<comment type="caution">
    <text evidence="2">The sequence shown here is derived from an EMBL/GenBank/DDBJ whole genome shotgun (WGS) entry which is preliminary data.</text>
</comment>
<keyword evidence="1" id="KW-0732">Signal</keyword>
<name>A0A8K0RAX0_9PLEO</name>
<gene>
    <name evidence="2" type="ORF">FB567DRAFT_519192</name>
</gene>
<proteinExistence type="predicted"/>
<keyword evidence="3" id="KW-1185">Reference proteome</keyword>
<protein>
    <submittedName>
        <fullName evidence="2">Uncharacterized protein</fullName>
    </submittedName>
</protein>
<feature type="chain" id="PRO_5035479019" evidence="1">
    <location>
        <begin position="21"/>
        <end position="177"/>
    </location>
</feature>
<evidence type="ECO:0000256" key="1">
    <source>
        <dbReference type="SAM" id="SignalP"/>
    </source>
</evidence>
<sequence length="177" mass="19811">MTQFLLPSTALACAATSLYAARCYLQISHIPPSRIVSTDALSDDFKASKAVALTNPNKHISINDSRRITITLPILLSDEQILARFVKGFFGGWWLGPERTVLRGFGKILVDYNGLYLLPKPITLMYILKASTNKPHRITPQIHIQTYLVRLHTLPAQSTPSALASLRRIPRRGLLHR</sequence>
<reference evidence="2" key="1">
    <citation type="journal article" date="2021" name="Nat. Commun.">
        <title>Genetic determinants of endophytism in the Arabidopsis root mycobiome.</title>
        <authorList>
            <person name="Mesny F."/>
            <person name="Miyauchi S."/>
            <person name="Thiergart T."/>
            <person name="Pickel B."/>
            <person name="Atanasova L."/>
            <person name="Karlsson M."/>
            <person name="Huettel B."/>
            <person name="Barry K.W."/>
            <person name="Haridas S."/>
            <person name="Chen C."/>
            <person name="Bauer D."/>
            <person name="Andreopoulos W."/>
            <person name="Pangilinan J."/>
            <person name="LaButti K."/>
            <person name="Riley R."/>
            <person name="Lipzen A."/>
            <person name="Clum A."/>
            <person name="Drula E."/>
            <person name="Henrissat B."/>
            <person name="Kohler A."/>
            <person name="Grigoriev I.V."/>
            <person name="Martin F.M."/>
            <person name="Hacquard S."/>
        </authorList>
    </citation>
    <scope>NUCLEOTIDE SEQUENCE</scope>
    <source>
        <strain evidence="2">MPI-SDFR-AT-0120</strain>
    </source>
</reference>
<accession>A0A8K0RAX0</accession>
<dbReference type="EMBL" id="JAGMVJ010000004">
    <property type="protein sequence ID" value="KAH7091676.1"/>
    <property type="molecule type" value="Genomic_DNA"/>
</dbReference>
<evidence type="ECO:0000313" key="2">
    <source>
        <dbReference type="EMBL" id="KAH7091676.1"/>
    </source>
</evidence>
<evidence type="ECO:0000313" key="3">
    <source>
        <dbReference type="Proteomes" id="UP000813461"/>
    </source>
</evidence>
<dbReference type="Proteomes" id="UP000813461">
    <property type="component" value="Unassembled WGS sequence"/>
</dbReference>
<dbReference type="OrthoDB" id="3354680at2759"/>
<dbReference type="AlphaFoldDB" id="A0A8K0RAX0"/>